<feature type="non-terminal residue" evidence="9">
    <location>
        <position position="347"/>
    </location>
</feature>
<keyword evidence="3" id="KW-0328">Glycosyltransferase</keyword>
<comment type="similarity">
    <text evidence="2">Belongs to the dpy-19 family.</text>
</comment>
<gene>
    <name evidence="9" type="ORF">JD844_000331</name>
</gene>
<evidence type="ECO:0000256" key="4">
    <source>
        <dbReference type="ARBA" id="ARBA00022679"/>
    </source>
</evidence>
<dbReference type="Pfam" id="PF10034">
    <property type="entry name" value="Dpy19"/>
    <property type="match status" value="4"/>
</dbReference>
<feature type="transmembrane region" description="Helical" evidence="8">
    <location>
        <begin position="177"/>
        <end position="195"/>
    </location>
</feature>
<evidence type="ECO:0000256" key="7">
    <source>
        <dbReference type="ARBA" id="ARBA00023136"/>
    </source>
</evidence>
<keyword evidence="4" id="KW-0808">Transferase</keyword>
<evidence type="ECO:0000313" key="9">
    <source>
        <dbReference type="EMBL" id="KAH0619597.1"/>
    </source>
</evidence>
<dbReference type="PANTHER" id="PTHR31488:SF4">
    <property type="entry name" value="C-MANNOSYLTRANSFERASE DPY19L3-RELATED"/>
    <property type="match status" value="1"/>
</dbReference>
<evidence type="ECO:0000256" key="3">
    <source>
        <dbReference type="ARBA" id="ARBA00022676"/>
    </source>
</evidence>
<keyword evidence="10" id="KW-1185">Reference proteome</keyword>
<dbReference type="InterPro" id="IPR018732">
    <property type="entry name" value="Dpy-19/Dpy-19-like"/>
</dbReference>
<feature type="transmembrane region" description="Helical" evidence="8">
    <location>
        <begin position="109"/>
        <end position="137"/>
    </location>
</feature>
<comment type="caution">
    <text evidence="9">The sequence shown here is derived from an EMBL/GenBank/DDBJ whole genome shotgun (WGS) entry which is preliminary data.</text>
</comment>
<keyword evidence="6 8" id="KW-1133">Transmembrane helix</keyword>
<reference evidence="9 10" key="1">
    <citation type="journal article" date="2022" name="Gigascience">
        <title>A chromosome-level genome assembly and annotation of the desert horned lizard, Phrynosoma platyrhinos, provides insight into chromosomal rearrangements among reptiles.</title>
        <authorList>
            <person name="Koochekian N."/>
            <person name="Ascanio A."/>
            <person name="Farleigh K."/>
            <person name="Card D.C."/>
            <person name="Schield D.R."/>
            <person name="Castoe T.A."/>
            <person name="Jezkova T."/>
        </authorList>
    </citation>
    <scope>NUCLEOTIDE SEQUENCE [LARGE SCALE GENOMIC DNA]</scope>
    <source>
        <strain evidence="9">NK-2021</strain>
    </source>
</reference>
<evidence type="ECO:0000256" key="6">
    <source>
        <dbReference type="ARBA" id="ARBA00022989"/>
    </source>
</evidence>
<feature type="transmembrane region" description="Helical" evidence="8">
    <location>
        <begin position="304"/>
        <end position="322"/>
    </location>
</feature>
<protein>
    <submittedName>
        <fullName evidence="9">Uncharacterized protein</fullName>
    </submittedName>
</protein>
<evidence type="ECO:0000256" key="2">
    <source>
        <dbReference type="ARBA" id="ARBA00008744"/>
    </source>
</evidence>
<evidence type="ECO:0000256" key="8">
    <source>
        <dbReference type="SAM" id="Phobius"/>
    </source>
</evidence>
<name>A0ABQ7SQI1_PHRPL</name>
<dbReference type="EMBL" id="JAIPUX010003776">
    <property type="protein sequence ID" value="KAH0619597.1"/>
    <property type="molecule type" value="Genomic_DNA"/>
</dbReference>
<feature type="transmembrane region" description="Helical" evidence="8">
    <location>
        <begin position="262"/>
        <end position="283"/>
    </location>
</feature>
<comment type="subcellular location">
    <subcellularLocation>
        <location evidence="1">Membrane</location>
        <topology evidence="1">Multi-pass membrane protein</topology>
    </subcellularLocation>
</comment>
<keyword evidence="5 8" id="KW-0812">Transmembrane</keyword>
<organism evidence="9 10">
    <name type="scientific">Phrynosoma platyrhinos</name>
    <name type="common">Desert horned lizard</name>
    <dbReference type="NCBI Taxonomy" id="52577"/>
    <lineage>
        <taxon>Eukaryota</taxon>
        <taxon>Metazoa</taxon>
        <taxon>Chordata</taxon>
        <taxon>Craniata</taxon>
        <taxon>Vertebrata</taxon>
        <taxon>Euteleostomi</taxon>
        <taxon>Lepidosauria</taxon>
        <taxon>Squamata</taxon>
        <taxon>Bifurcata</taxon>
        <taxon>Unidentata</taxon>
        <taxon>Episquamata</taxon>
        <taxon>Toxicofera</taxon>
        <taxon>Iguania</taxon>
        <taxon>Phrynosomatidae</taxon>
        <taxon>Phrynosomatinae</taxon>
        <taxon>Phrynosoma</taxon>
    </lineage>
</organism>
<evidence type="ECO:0000313" key="10">
    <source>
        <dbReference type="Proteomes" id="UP000826234"/>
    </source>
</evidence>
<feature type="transmembrane region" description="Helical" evidence="8">
    <location>
        <begin position="28"/>
        <end position="47"/>
    </location>
</feature>
<evidence type="ECO:0000256" key="1">
    <source>
        <dbReference type="ARBA" id="ARBA00004141"/>
    </source>
</evidence>
<keyword evidence="7 8" id="KW-0472">Membrane</keyword>
<accession>A0ABQ7SQI1</accession>
<proteinExistence type="inferred from homology"/>
<sequence length="347" mass="39835">MRELYLIIKYILEQSFAGGKRWKKLSPVLGGIVGISLGILTSVYVATLHENDLWFSNIKEVEREISFRTECGLYYSYYKQMLQAPSIQLGANFLEPVYFYIYTVFGLQAVYVIALYVTSWLLSGTWISGVLAAFWYITNRIDTTRVEFTIPLRENWALPFFANHLKAGGLFSRLGKLFLFILLVLSLTFLGNNFIKCTSASGAKPSSTSHDTASTISSPELCYINFLFFSFSFRDFDANLYLCEEAFGLLPFNTFMRLSDSLVFYAYVFVLFVMAITAAVTAFQNLRAHHSVRIAGFKHNEVSVIRYLTPMLILLYLCYKFWPGVMAELSELREFYDPDTVELMNWI</sequence>
<evidence type="ECO:0000256" key="5">
    <source>
        <dbReference type="ARBA" id="ARBA00022692"/>
    </source>
</evidence>
<dbReference type="PANTHER" id="PTHR31488">
    <property type="entry name" value="DPY-19-LIKE 1, LIKE (H. SAPIENS)"/>
    <property type="match status" value="1"/>
</dbReference>
<dbReference type="Proteomes" id="UP000826234">
    <property type="component" value="Unassembled WGS sequence"/>
</dbReference>